<accession>A0AAP0PNB2</accession>
<dbReference type="Proteomes" id="UP001417504">
    <property type="component" value="Unassembled WGS sequence"/>
</dbReference>
<gene>
    <name evidence="4" type="ORF">Sjap_006944</name>
</gene>
<sequence>MPNMFSSFKDFDYDVLDHYDHQTRDLGGNEGIFEQGCEEVDLFGGECWEELGDFCSDYGFHEEQNALNEVFSSEDHHHQQQQQKQATPFFNCEMINDFQFSMASPSPLIQMPQELEYSTNVGCIPAEILDQESNKEESQGSSLTSMELLKSAFAKKINGERLVMTEKCTDEKACITSNTEFKRLSTEEVMRVAGALLLQFYEQNGNSVDHANLAMLMQPFSCDRIGLTEEETNDVKLARLLIAAAEKVGNKQFDQASKLLTKCDYLSSTTGTPVQRVVYQFGEALRERINRQTGRVPMEDYFLQERKHLDYVEEALITPNSALLACHQLLPFCKVLNFAGIQAVIDNIASAKKVHFIQIGIKIGIECSILMQALASRQGVPLEHFKLTTIVTRNQKKVEETCKRLASFADSMDVPFISMSSVYRT</sequence>
<dbReference type="AlphaFoldDB" id="A0AAP0PNB2"/>
<dbReference type="PANTHER" id="PTHR31636">
    <property type="entry name" value="OSJNBA0084A10.13 PROTEIN-RELATED"/>
    <property type="match status" value="1"/>
</dbReference>
<protein>
    <submittedName>
        <fullName evidence="4">Uncharacterized protein</fullName>
    </submittedName>
</protein>
<reference evidence="4 5" key="1">
    <citation type="submission" date="2024-01" db="EMBL/GenBank/DDBJ databases">
        <title>Genome assemblies of Stephania.</title>
        <authorList>
            <person name="Yang L."/>
        </authorList>
    </citation>
    <scope>NUCLEOTIDE SEQUENCE [LARGE SCALE GENOMIC DNA]</scope>
    <source>
        <strain evidence="4">QJT</strain>
        <tissue evidence="4">Leaf</tissue>
    </source>
</reference>
<dbReference type="Pfam" id="PF03514">
    <property type="entry name" value="GRAS"/>
    <property type="match status" value="1"/>
</dbReference>
<comment type="caution">
    <text evidence="3">Lacks conserved residue(s) required for the propagation of feature annotation.</text>
</comment>
<evidence type="ECO:0000256" key="1">
    <source>
        <dbReference type="ARBA" id="ARBA00023015"/>
    </source>
</evidence>
<keyword evidence="1" id="KW-0805">Transcription regulation</keyword>
<keyword evidence="5" id="KW-1185">Reference proteome</keyword>
<evidence type="ECO:0000313" key="4">
    <source>
        <dbReference type="EMBL" id="KAK9147041.1"/>
    </source>
</evidence>
<dbReference type="InterPro" id="IPR005202">
    <property type="entry name" value="TF_GRAS"/>
</dbReference>
<organism evidence="4 5">
    <name type="scientific">Stephania japonica</name>
    <dbReference type="NCBI Taxonomy" id="461633"/>
    <lineage>
        <taxon>Eukaryota</taxon>
        <taxon>Viridiplantae</taxon>
        <taxon>Streptophyta</taxon>
        <taxon>Embryophyta</taxon>
        <taxon>Tracheophyta</taxon>
        <taxon>Spermatophyta</taxon>
        <taxon>Magnoliopsida</taxon>
        <taxon>Ranunculales</taxon>
        <taxon>Menispermaceae</taxon>
        <taxon>Menispermoideae</taxon>
        <taxon>Cissampelideae</taxon>
        <taxon>Stephania</taxon>
    </lineage>
</organism>
<comment type="caution">
    <text evidence="4">The sequence shown here is derived from an EMBL/GenBank/DDBJ whole genome shotgun (WGS) entry which is preliminary data.</text>
</comment>
<proteinExistence type="inferred from homology"/>
<evidence type="ECO:0000256" key="3">
    <source>
        <dbReference type="PROSITE-ProRule" id="PRU01191"/>
    </source>
</evidence>
<comment type="similarity">
    <text evidence="3">Belongs to the GRAS family.</text>
</comment>
<evidence type="ECO:0000256" key="2">
    <source>
        <dbReference type="ARBA" id="ARBA00023163"/>
    </source>
</evidence>
<dbReference type="EMBL" id="JBBNAE010000002">
    <property type="protein sequence ID" value="KAK9147041.1"/>
    <property type="molecule type" value="Genomic_DNA"/>
</dbReference>
<keyword evidence="2" id="KW-0804">Transcription</keyword>
<evidence type="ECO:0000313" key="5">
    <source>
        <dbReference type="Proteomes" id="UP001417504"/>
    </source>
</evidence>
<dbReference type="PROSITE" id="PS50985">
    <property type="entry name" value="GRAS"/>
    <property type="match status" value="1"/>
</dbReference>
<name>A0AAP0PNB2_9MAGN</name>